<dbReference type="InterPro" id="IPR011051">
    <property type="entry name" value="RmlC_Cupin_sf"/>
</dbReference>
<dbReference type="SUPFAM" id="SSF51182">
    <property type="entry name" value="RmlC-like cupins"/>
    <property type="match status" value="1"/>
</dbReference>
<name>A0A557QW82_9RHOO</name>
<protein>
    <submittedName>
        <fullName evidence="1">Regulator</fullName>
    </submittedName>
</protein>
<comment type="caution">
    <text evidence="1">The sequence shown here is derived from an EMBL/GenBank/DDBJ whole genome shotgun (WGS) entry which is preliminary data.</text>
</comment>
<dbReference type="RefSeq" id="WP_144309635.1">
    <property type="nucleotide sequence ID" value="NZ_VMNK01000008.1"/>
</dbReference>
<keyword evidence="2" id="KW-1185">Reference proteome</keyword>
<dbReference type="EMBL" id="VMNK01000008">
    <property type="protein sequence ID" value="TVO57086.1"/>
    <property type="molecule type" value="Genomic_DNA"/>
</dbReference>
<dbReference type="OrthoDB" id="7843074at2"/>
<gene>
    <name evidence="1" type="ORF">FHP91_10900</name>
</gene>
<dbReference type="AlphaFoldDB" id="A0A557QW82"/>
<dbReference type="InterPro" id="IPR014710">
    <property type="entry name" value="RmlC-like_jellyroll"/>
</dbReference>
<evidence type="ECO:0000313" key="1">
    <source>
        <dbReference type="EMBL" id="TVO57086.1"/>
    </source>
</evidence>
<dbReference type="Gene3D" id="2.60.120.10">
    <property type="entry name" value="Jelly Rolls"/>
    <property type="match status" value="1"/>
</dbReference>
<dbReference type="Proteomes" id="UP000319502">
    <property type="component" value="Unassembled WGS sequence"/>
</dbReference>
<sequence>MTTPSPLDAAFAWHRLGDFPHFHYTILAVDEARQITDFIIRYDSDAPIFLHRHRSETHTLVLQGEHRLYAPDGALIDTRPTGRHSITAADADPHSEGGGPGGALVLYSTRGSTDGVLFDVLDADGHTVATLSVADVAGLLAQQGHPAGQ</sequence>
<proteinExistence type="predicted"/>
<accession>A0A557QW82</accession>
<reference evidence="1 2" key="1">
    <citation type="submission" date="2019-07" db="EMBL/GenBank/DDBJ databases">
        <title>The pathways for chlorine oxyanion respiration interact through the shared metabolite chlorate.</title>
        <authorList>
            <person name="Barnum T.P."/>
            <person name="Cheng Y."/>
            <person name="Hill K.A."/>
            <person name="Lucas L.N."/>
            <person name="Carlson H.K."/>
            <person name="Coates J.D."/>
        </authorList>
    </citation>
    <scope>NUCLEOTIDE SEQUENCE [LARGE SCALE GENOMIC DNA]</scope>
    <source>
        <strain evidence="1 2">SFB-3</strain>
    </source>
</reference>
<organism evidence="1 2">
    <name type="scientific">Denitromonas halophila</name>
    <dbReference type="NCBI Taxonomy" id="1629404"/>
    <lineage>
        <taxon>Bacteria</taxon>
        <taxon>Pseudomonadati</taxon>
        <taxon>Pseudomonadota</taxon>
        <taxon>Betaproteobacteria</taxon>
        <taxon>Rhodocyclales</taxon>
        <taxon>Zoogloeaceae</taxon>
        <taxon>Denitromonas</taxon>
    </lineage>
</organism>
<evidence type="ECO:0000313" key="2">
    <source>
        <dbReference type="Proteomes" id="UP000319502"/>
    </source>
</evidence>